<sequence length="497" mass="52267">METPEAIKPGIQAGGGSRAAEPLKRGARNREQPTPPGRRKAQERSSETPGVRPRSGRAAGAAGVQEWEAQDPRLRPPNAEKATPEHRRGPELGGALEQGRPRAELPGRLGAAAGVMLKPKDLCPRAGTRTFLEAMQAGKVHLARFVLDALDRSIIDCRAEQGRTPLMVAVGLPDPALRARFVRLLLEQGAAVNLRDERGRTALSLACERGHLDAVQLLVQFSGDPEAADSSGNSPVMWAAACGHGAVLEFLVRSFRRLGLRLDRTNRAGLTALQLAAARGHGTCVQALTGPWGRAAAAAAARGSNSDSPPGRPAPAPSPERRRPSPRRLPRPLLARFARAAGGHGHGSEAGSGGKSLGRHRAQGSERPELGRSMSLALGAVTEEEAARLRAGALMARPHSPQSSGTGRWRSHEVLEGSPPTLVQASIGLSPHPEGGLSSGRLGLRRRSTAPDIPSLVGEAPGPESSLELEANALPHSVPGPQPWQADTEAVVLHAQR</sequence>
<gene>
    <name evidence="5" type="ORF">PAL_GLEAN10023624</name>
</gene>
<evidence type="ECO:0000256" key="1">
    <source>
        <dbReference type="ARBA" id="ARBA00022737"/>
    </source>
</evidence>
<feature type="compositionally biased region" description="Low complexity" evidence="4">
    <location>
        <begin position="49"/>
        <end position="64"/>
    </location>
</feature>
<name>L5K4Z5_PTEAL</name>
<feature type="region of interest" description="Disordered" evidence="4">
    <location>
        <begin position="296"/>
        <end position="373"/>
    </location>
</feature>
<feature type="repeat" description="ANK" evidence="3">
    <location>
        <begin position="198"/>
        <end position="230"/>
    </location>
</feature>
<dbReference type="EMBL" id="KB031042">
    <property type="protein sequence ID" value="ELK05548.1"/>
    <property type="molecule type" value="Genomic_DNA"/>
</dbReference>
<dbReference type="PANTHER" id="PTHR24173:SF74">
    <property type="entry name" value="ANKYRIN REPEAT DOMAIN-CONTAINING PROTEIN 16"/>
    <property type="match status" value="1"/>
</dbReference>
<dbReference type="PANTHER" id="PTHR24173">
    <property type="entry name" value="ANKYRIN REPEAT CONTAINING"/>
    <property type="match status" value="1"/>
</dbReference>
<evidence type="ECO:0000256" key="4">
    <source>
        <dbReference type="SAM" id="MobiDB-lite"/>
    </source>
</evidence>
<dbReference type="Pfam" id="PF12796">
    <property type="entry name" value="Ank_2"/>
    <property type="match status" value="1"/>
</dbReference>
<reference evidence="6" key="1">
    <citation type="journal article" date="2013" name="Science">
        <title>Comparative analysis of bat genomes provides insight into the evolution of flight and immunity.</title>
        <authorList>
            <person name="Zhang G."/>
            <person name="Cowled C."/>
            <person name="Shi Z."/>
            <person name="Huang Z."/>
            <person name="Bishop-Lilly K.A."/>
            <person name="Fang X."/>
            <person name="Wynne J.W."/>
            <person name="Xiong Z."/>
            <person name="Baker M.L."/>
            <person name="Zhao W."/>
            <person name="Tachedjian M."/>
            <person name="Zhu Y."/>
            <person name="Zhou P."/>
            <person name="Jiang X."/>
            <person name="Ng J."/>
            <person name="Yang L."/>
            <person name="Wu L."/>
            <person name="Xiao J."/>
            <person name="Feng Y."/>
            <person name="Chen Y."/>
            <person name="Sun X."/>
            <person name="Zhang Y."/>
            <person name="Marsh G.A."/>
            <person name="Crameri G."/>
            <person name="Broder C.C."/>
            <person name="Frey K.G."/>
            <person name="Wang L.F."/>
            <person name="Wang J."/>
        </authorList>
    </citation>
    <scope>NUCLEOTIDE SEQUENCE [LARGE SCALE GENOMIC DNA]</scope>
</reference>
<protein>
    <submittedName>
        <fullName evidence="5">Ankyrin repeat domain-containing protein 50</fullName>
    </submittedName>
</protein>
<dbReference type="PROSITE" id="PS50297">
    <property type="entry name" value="ANK_REP_REGION"/>
    <property type="match status" value="2"/>
</dbReference>
<dbReference type="InterPro" id="IPR002110">
    <property type="entry name" value="Ankyrin_rpt"/>
</dbReference>
<proteinExistence type="predicted"/>
<accession>L5K4Z5</accession>
<organism evidence="5 6">
    <name type="scientific">Pteropus alecto</name>
    <name type="common">Black flying fox</name>
    <dbReference type="NCBI Taxonomy" id="9402"/>
    <lineage>
        <taxon>Eukaryota</taxon>
        <taxon>Metazoa</taxon>
        <taxon>Chordata</taxon>
        <taxon>Craniata</taxon>
        <taxon>Vertebrata</taxon>
        <taxon>Euteleostomi</taxon>
        <taxon>Mammalia</taxon>
        <taxon>Eutheria</taxon>
        <taxon>Laurasiatheria</taxon>
        <taxon>Chiroptera</taxon>
        <taxon>Yinpterochiroptera</taxon>
        <taxon>Pteropodoidea</taxon>
        <taxon>Pteropodidae</taxon>
        <taxon>Pteropodinae</taxon>
        <taxon>Pteropus</taxon>
    </lineage>
</organism>
<dbReference type="InterPro" id="IPR036770">
    <property type="entry name" value="Ankyrin_rpt-contain_sf"/>
</dbReference>
<feature type="repeat" description="ANK" evidence="3">
    <location>
        <begin position="161"/>
        <end position="197"/>
    </location>
</feature>
<evidence type="ECO:0000256" key="3">
    <source>
        <dbReference type="PROSITE-ProRule" id="PRU00023"/>
    </source>
</evidence>
<dbReference type="InParanoid" id="L5K4Z5"/>
<keyword evidence="2 3" id="KW-0040">ANK repeat</keyword>
<dbReference type="FunCoup" id="L5K4Z5">
    <property type="interactions" value="1"/>
</dbReference>
<dbReference type="STRING" id="9402.L5K4Z5"/>
<keyword evidence="1" id="KW-0677">Repeat</keyword>
<feature type="region of interest" description="Disordered" evidence="4">
    <location>
        <begin position="1"/>
        <end position="101"/>
    </location>
</feature>
<feature type="compositionally biased region" description="Low complexity" evidence="4">
    <location>
        <begin position="331"/>
        <end position="341"/>
    </location>
</feature>
<keyword evidence="6" id="KW-1185">Reference proteome</keyword>
<evidence type="ECO:0000256" key="2">
    <source>
        <dbReference type="ARBA" id="ARBA00023043"/>
    </source>
</evidence>
<feature type="compositionally biased region" description="Gly residues" evidence="4">
    <location>
        <begin position="342"/>
        <end position="356"/>
    </location>
</feature>
<dbReference type="SUPFAM" id="SSF48403">
    <property type="entry name" value="Ankyrin repeat"/>
    <property type="match status" value="1"/>
</dbReference>
<evidence type="ECO:0000313" key="5">
    <source>
        <dbReference type="EMBL" id="ELK05548.1"/>
    </source>
</evidence>
<feature type="compositionally biased region" description="Basic and acidic residues" evidence="4">
    <location>
        <begin position="21"/>
        <end position="31"/>
    </location>
</feature>
<evidence type="ECO:0000313" key="6">
    <source>
        <dbReference type="Proteomes" id="UP000010552"/>
    </source>
</evidence>
<dbReference type="Gene3D" id="1.25.40.20">
    <property type="entry name" value="Ankyrin repeat-containing domain"/>
    <property type="match status" value="1"/>
</dbReference>
<dbReference type="PROSITE" id="PS50088">
    <property type="entry name" value="ANK_REPEAT"/>
    <property type="match status" value="2"/>
</dbReference>
<dbReference type="SMART" id="SM00248">
    <property type="entry name" value="ANK"/>
    <property type="match status" value="3"/>
</dbReference>
<dbReference type="eggNOG" id="KOG0504">
    <property type="taxonomic scope" value="Eukaryota"/>
</dbReference>
<dbReference type="AlphaFoldDB" id="L5K4Z5"/>
<dbReference type="Proteomes" id="UP000010552">
    <property type="component" value="Unassembled WGS sequence"/>
</dbReference>